<organism evidence="1 2">
    <name type="scientific">Tropicimonas omnivorans</name>
    <dbReference type="NCBI Taxonomy" id="3075590"/>
    <lineage>
        <taxon>Bacteria</taxon>
        <taxon>Pseudomonadati</taxon>
        <taxon>Pseudomonadota</taxon>
        <taxon>Alphaproteobacteria</taxon>
        <taxon>Rhodobacterales</taxon>
        <taxon>Roseobacteraceae</taxon>
        <taxon>Tropicimonas</taxon>
    </lineage>
</organism>
<name>A0ABU3DKK7_9RHOB</name>
<reference evidence="1 2" key="1">
    <citation type="submission" date="2023-09" db="EMBL/GenBank/DDBJ databases">
        <authorList>
            <person name="Rey-Velasco X."/>
        </authorList>
    </citation>
    <scope>NUCLEOTIDE SEQUENCE [LARGE SCALE GENOMIC DNA]</scope>
    <source>
        <strain evidence="1 2">F158</strain>
    </source>
</reference>
<gene>
    <name evidence="1" type="ORF">RM543_16315</name>
</gene>
<dbReference type="RefSeq" id="WP_311693566.1">
    <property type="nucleotide sequence ID" value="NZ_JAVRHL010000004.1"/>
</dbReference>
<dbReference type="EMBL" id="JAVRHL010000004">
    <property type="protein sequence ID" value="MDT0684250.1"/>
    <property type="molecule type" value="Genomic_DNA"/>
</dbReference>
<protein>
    <submittedName>
        <fullName evidence="1">Uncharacterized protein</fullName>
    </submittedName>
</protein>
<sequence>MRQAADVTVYMGEFDSQPLVFAHLGDAMPGIDPGEVDVICKADPGPRLRHVFEASTAEAIEDAMGLFTALVLIFPEATRDAVTLPDGTARLVCLGTFPGSRRRPG</sequence>
<evidence type="ECO:0000313" key="1">
    <source>
        <dbReference type="EMBL" id="MDT0684250.1"/>
    </source>
</evidence>
<comment type="caution">
    <text evidence="1">The sequence shown here is derived from an EMBL/GenBank/DDBJ whole genome shotgun (WGS) entry which is preliminary data.</text>
</comment>
<evidence type="ECO:0000313" key="2">
    <source>
        <dbReference type="Proteomes" id="UP001265259"/>
    </source>
</evidence>
<accession>A0ABU3DKK7</accession>
<keyword evidence="2" id="KW-1185">Reference proteome</keyword>
<dbReference type="Proteomes" id="UP001265259">
    <property type="component" value="Unassembled WGS sequence"/>
</dbReference>
<proteinExistence type="predicted"/>